<gene>
    <name evidence="1" type="ORF">DEO72_LG7g1894</name>
</gene>
<reference evidence="1 2" key="1">
    <citation type="submission" date="2019-04" db="EMBL/GenBank/DDBJ databases">
        <title>An improved genome assembly and genetic linkage map for asparagus bean, Vigna unguiculata ssp. sesquipedialis.</title>
        <authorList>
            <person name="Xia Q."/>
            <person name="Zhang R."/>
            <person name="Dong Y."/>
        </authorList>
    </citation>
    <scope>NUCLEOTIDE SEQUENCE [LARGE SCALE GENOMIC DNA]</scope>
    <source>
        <tissue evidence="1">Leaf</tissue>
    </source>
</reference>
<dbReference type="EMBL" id="CP039351">
    <property type="protein sequence ID" value="QCE00604.1"/>
    <property type="molecule type" value="Genomic_DNA"/>
</dbReference>
<keyword evidence="2" id="KW-1185">Reference proteome</keyword>
<sequence length="151" mass="16478">MRLRGEVVRCYCAEQNVGGVRHGAGSLARCRRWWRASFHRCCVMSRRWRCGCRGFWCVAGEVRRCGGSVKDSQVQAWWLQLLFSSGGGAPRWPARLAAATVWRVVMVVEIRREGFAGAGAVVAASLLLWWWRAAAAGEIGGGGCVEGGHGG</sequence>
<accession>A0A4D6MIJ2</accession>
<organism evidence="1 2">
    <name type="scientific">Vigna unguiculata</name>
    <name type="common">Cowpea</name>
    <dbReference type="NCBI Taxonomy" id="3917"/>
    <lineage>
        <taxon>Eukaryota</taxon>
        <taxon>Viridiplantae</taxon>
        <taxon>Streptophyta</taxon>
        <taxon>Embryophyta</taxon>
        <taxon>Tracheophyta</taxon>
        <taxon>Spermatophyta</taxon>
        <taxon>Magnoliopsida</taxon>
        <taxon>eudicotyledons</taxon>
        <taxon>Gunneridae</taxon>
        <taxon>Pentapetalae</taxon>
        <taxon>rosids</taxon>
        <taxon>fabids</taxon>
        <taxon>Fabales</taxon>
        <taxon>Fabaceae</taxon>
        <taxon>Papilionoideae</taxon>
        <taxon>50 kb inversion clade</taxon>
        <taxon>NPAAA clade</taxon>
        <taxon>indigoferoid/millettioid clade</taxon>
        <taxon>Phaseoleae</taxon>
        <taxon>Vigna</taxon>
    </lineage>
</organism>
<evidence type="ECO:0000313" key="2">
    <source>
        <dbReference type="Proteomes" id="UP000501690"/>
    </source>
</evidence>
<name>A0A4D6MIJ2_VIGUN</name>
<dbReference type="Proteomes" id="UP000501690">
    <property type="component" value="Linkage Group LG7"/>
</dbReference>
<dbReference type="AlphaFoldDB" id="A0A4D6MIJ2"/>
<proteinExistence type="predicted"/>
<protein>
    <submittedName>
        <fullName evidence="1">Uncharacterized protein</fullName>
    </submittedName>
</protein>
<evidence type="ECO:0000313" key="1">
    <source>
        <dbReference type="EMBL" id="QCE00604.1"/>
    </source>
</evidence>